<name>A0A8H3KZ64_9GLOM</name>
<evidence type="ECO:0000313" key="2">
    <source>
        <dbReference type="Proteomes" id="UP000615446"/>
    </source>
</evidence>
<dbReference type="EMBL" id="BLAL01000020">
    <property type="protein sequence ID" value="GES76409.1"/>
    <property type="molecule type" value="Genomic_DNA"/>
</dbReference>
<accession>A0A8H3KZ64</accession>
<comment type="caution">
    <text evidence="1">The sequence shown here is derived from an EMBL/GenBank/DDBJ whole genome shotgun (WGS) entry which is preliminary data.</text>
</comment>
<sequence length="71" mass="8274">MHRSYLAGPMTPESPRRRDIWEDGDNDFKFKCKERMVILPEISVRLIKIQGDKVVEFNVDDAFVTFEAGKT</sequence>
<protein>
    <submittedName>
        <fullName evidence="1">Uncharacterized protein</fullName>
    </submittedName>
</protein>
<reference evidence="1" key="1">
    <citation type="submission" date="2019-10" db="EMBL/GenBank/DDBJ databases">
        <title>Conservation and host-specific expression of non-tandemly repeated heterogenous ribosome RNA gene in arbuscular mycorrhizal fungi.</title>
        <authorList>
            <person name="Maeda T."/>
            <person name="Kobayashi Y."/>
            <person name="Nakagawa T."/>
            <person name="Ezawa T."/>
            <person name="Yamaguchi K."/>
            <person name="Bino T."/>
            <person name="Nishimoto Y."/>
            <person name="Shigenobu S."/>
            <person name="Kawaguchi M."/>
        </authorList>
    </citation>
    <scope>NUCLEOTIDE SEQUENCE</scope>
    <source>
        <strain evidence="1">HR1</strain>
    </source>
</reference>
<organism evidence="1 2">
    <name type="scientific">Rhizophagus clarus</name>
    <dbReference type="NCBI Taxonomy" id="94130"/>
    <lineage>
        <taxon>Eukaryota</taxon>
        <taxon>Fungi</taxon>
        <taxon>Fungi incertae sedis</taxon>
        <taxon>Mucoromycota</taxon>
        <taxon>Glomeromycotina</taxon>
        <taxon>Glomeromycetes</taxon>
        <taxon>Glomerales</taxon>
        <taxon>Glomeraceae</taxon>
        <taxon>Rhizophagus</taxon>
    </lineage>
</organism>
<dbReference type="Proteomes" id="UP000615446">
    <property type="component" value="Unassembled WGS sequence"/>
</dbReference>
<dbReference type="AlphaFoldDB" id="A0A8H3KZ64"/>
<gene>
    <name evidence="1" type="ORF">RCL2_000381500</name>
</gene>
<evidence type="ECO:0000313" key="1">
    <source>
        <dbReference type="EMBL" id="GES76409.1"/>
    </source>
</evidence>
<proteinExistence type="predicted"/>